<comment type="caution">
    <text evidence="8">The sequence shown here is derived from an EMBL/GenBank/DDBJ whole genome shotgun (WGS) entry which is preliminary data.</text>
</comment>
<evidence type="ECO:0000313" key="8">
    <source>
        <dbReference type="EMBL" id="KAJ4177157.1"/>
    </source>
</evidence>
<dbReference type="GO" id="GO:0006508">
    <property type="term" value="P:proteolysis"/>
    <property type="evidence" value="ECO:0007669"/>
    <property type="project" value="UniProtKB-KW"/>
</dbReference>
<reference evidence="8" key="1">
    <citation type="submission" date="2022-09" db="EMBL/GenBank/DDBJ databases">
        <title>Fusarium specimens isolated from Avocado Roots.</title>
        <authorList>
            <person name="Stajich J."/>
            <person name="Roper C."/>
            <person name="Heimlech-Rivalta G."/>
        </authorList>
    </citation>
    <scope>NUCLEOTIDE SEQUENCE</scope>
    <source>
        <strain evidence="8">A02</strain>
    </source>
</reference>
<evidence type="ECO:0000256" key="5">
    <source>
        <dbReference type="ARBA" id="ARBA00022801"/>
    </source>
</evidence>
<dbReference type="PANTHER" id="PTHR13367:SF34">
    <property type="match status" value="1"/>
</dbReference>
<dbReference type="EC" id="3.4.19.12" evidence="2"/>
<dbReference type="InterPro" id="IPR051346">
    <property type="entry name" value="OTU_Deubiquitinase"/>
</dbReference>
<accession>A0A9W8QUS6</accession>
<feature type="region of interest" description="Disordered" evidence="7">
    <location>
        <begin position="262"/>
        <end position="295"/>
    </location>
</feature>
<protein>
    <recommendedName>
        <fullName evidence="2">ubiquitinyl hydrolase 1</fullName>
        <ecNumber evidence="2">3.4.19.12</ecNumber>
    </recommendedName>
</protein>
<feature type="compositionally biased region" description="Basic and acidic residues" evidence="7">
    <location>
        <begin position="273"/>
        <end position="286"/>
    </location>
</feature>
<comment type="catalytic activity">
    <reaction evidence="1">
        <text>Thiol-dependent hydrolysis of ester, thioester, amide, peptide and isopeptide bonds formed by the C-terminal Gly of ubiquitin (a 76-residue protein attached to proteins as an intracellular targeting signal).</text>
        <dbReference type="EC" id="3.4.19.12"/>
    </reaction>
</comment>
<organism evidence="8 9">
    <name type="scientific">Fusarium falciforme</name>
    <dbReference type="NCBI Taxonomy" id="195108"/>
    <lineage>
        <taxon>Eukaryota</taxon>
        <taxon>Fungi</taxon>
        <taxon>Dikarya</taxon>
        <taxon>Ascomycota</taxon>
        <taxon>Pezizomycotina</taxon>
        <taxon>Sordariomycetes</taxon>
        <taxon>Hypocreomycetidae</taxon>
        <taxon>Hypocreales</taxon>
        <taxon>Nectriaceae</taxon>
        <taxon>Fusarium</taxon>
        <taxon>Fusarium solani species complex</taxon>
    </lineage>
</organism>
<dbReference type="AlphaFoldDB" id="A0A9W8QUS6"/>
<dbReference type="EMBL" id="JAOQAV010000124">
    <property type="protein sequence ID" value="KAJ4177157.1"/>
    <property type="molecule type" value="Genomic_DNA"/>
</dbReference>
<evidence type="ECO:0000256" key="6">
    <source>
        <dbReference type="ARBA" id="ARBA00022807"/>
    </source>
</evidence>
<evidence type="ECO:0000313" key="9">
    <source>
        <dbReference type="Proteomes" id="UP001152087"/>
    </source>
</evidence>
<keyword evidence="3" id="KW-0645">Protease</keyword>
<keyword evidence="9" id="KW-1185">Reference proteome</keyword>
<evidence type="ECO:0000256" key="4">
    <source>
        <dbReference type="ARBA" id="ARBA00022786"/>
    </source>
</evidence>
<dbReference type="Proteomes" id="UP001152087">
    <property type="component" value="Unassembled WGS sequence"/>
</dbReference>
<dbReference type="GO" id="GO:0004843">
    <property type="term" value="F:cysteine-type deubiquitinase activity"/>
    <property type="evidence" value="ECO:0007669"/>
    <property type="project" value="UniProtKB-EC"/>
</dbReference>
<name>A0A9W8QUS6_9HYPO</name>
<proteinExistence type="predicted"/>
<keyword evidence="5" id="KW-0378">Hydrolase</keyword>
<gene>
    <name evidence="8" type="ORF">NW755_014014</name>
</gene>
<keyword evidence="4" id="KW-0833">Ubl conjugation pathway</keyword>
<evidence type="ECO:0000256" key="3">
    <source>
        <dbReference type="ARBA" id="ARBA00022670"/>
    </source>
</evidence>
<evidence type="ECO:0000256" key="1">
    <source>
        <dbReference type="ARBA" id="ARBA00000707"/>
    </source>
</evidence>
<evidence type="ECO:0000256" key="2">
    <source>
        <dbReference type="ARBA" id="ARBA00012759"/>
    </source>
</evidence>
<sequence>MVFAKESREFPHKLSASGWDLGKKKQNPTTGFSGTNDSRYVLPLDIKQLDLPEQNHINALVLEYLLQPENTIALVRPEMKGASLDSKSLLDMVTNMDSNTRVILDVGAQVIEFTNLEFSKEWLKCYEGDQHTQAVIFFNDSDEIVVLDRSGKVEELQTSPFADQLDQCLVFLDEAHTRGTDLRLPANYQAAVTLGVNLTKDRLVQGRSEWAEQFKEDEAQPLDQRYHPQQAHLGISSLLDRIEAHAAAKFRKHCQEFGLTELRTSSLQEEQERELSPETEHERQVERPPPAEPEIHHLHEDVRSFVRNGVFSRSSSAFKSAFMALEHTSAAKNFDVREFRNNVWVTRDFAMTVKGSFGPNNYADSFQRSVQWILTSKEEIANNRLLVISPYEAQNLLRDIETSRHVALRLYSPWVNLGFGSLDHLNLYTIPQTRNRDTIPRGLIAQLNVFAGQLYLSSYSDYVELCGSLGLAWKAADESVTLGPDGFIPLDPTAGSSSNKSGPSKSPVGFLKIVMSTIRQECELIGRTHMGRILEGVRLREEEWVEI</sequence>
<keyword evidence="6" id="KW-0788">Thiol protease</keyword>
<evidence type="ECO:0000256" key="7">
    <source>
        <dbReference type="SAM" id="MobiDB-lite"/>
    </source>
</evidence>
<dbReference type="PANTHER" id="PTHR13367">
    <property type="entry name" value="UBIQUITIN THIOESTERASE"/>
    <property type="match status" value="1"/>
</dbReference>